<name>A0A4Y3RJ84_9ACTN</name>
<keyword evidence="2" id="KW-1185">Reference proteome</keyword>
<gene>
    <name evidence="1" type="ORF">SGA01_15050</name>
</gene>
<organism evidence="1 2">
    <name type="scientific">Streptomyces gardneri</name>
    <dbReference type="NCBI Taxonomy" id="66892"/>
    <lineage>
        <taxon>Bacteria</taxon>
        <taxon>Bacillati</taxon>
        <taxon>Actinomycetota</taxon>
        <taxon>Actinomycetes</taxon>
        <taxon>Kitasatosporales</taxon>
        <taxon>Streptomycetaceae</taxon>
        <taxon>Streptomyces</taxon>
    </lineage>
</organism>
<dbReference type="AlphaFoldDB" id="A0A4Y3RJ84"/>
<dbReference type="EMBL" id="BJMN01000010">
    <property type="protein sequence ID" value="GEB55900.1"/>
    <property type="molecule type" value="Genomic_DNA"/>
</dbReference>
<evidence type="ECO:0000313" key="2">
    <source>
        <dbReference type="Proteomes" id="UP000315226"/>
    </source>
</evidence>
<evidence type="ECO:0000313" key="1">
    <source>
        <dbReference type="EMBL" id="GEB55900.1"/>
    </source>
</evidence>
<protein>
    <recommendedName>
        <fullName evidence="3">GerMN domain-containing protein</fullName>
    </recommendedName>
</protein>
<proteinExistence type="predicted"/>
<reference evidence="1 2" key="1">
    <citation type="submission" date="2019-06" db="EMBL/GenBank/DDBJ databases">
        <title>Whole genome shotgun sequence of Streptomyces gardneri NBRC 12865.</title>
        <authorList>
            <person name="Hosoyama A."/>
            <person name="Uohara A."/>
            <person name="Ohji S."/>
            <person name="Ichikawa N."/>
        </authorList>
    </citation>
    <scope>NUCLEOTIDE SEQUENCE [LARGE SCALE GENOMIC DNA]</scope>
    <source>
        <strain evidence="1 2">NBRC 12865</strain>
    </source>
</reference>
<dbReference type="OrthoDB" id="3619627at2"/>
<accession>A0A4Y3RJ84</accession>
<comment type="caution">
    <text evidence="1">The sequence shown here is derived from an EMBL/GenBank/DDBJ whole genome shotgun (WGS) entry which is preliminary data.</text>
</comment>
<dbReference type="PROSITE" id="PS51257">
    <property type="entry name" value="PROKAR_LIPOPROTEIN"/>
    <property type="match status" value="1"/>
</dbReference>
<sequence>MKVRHGVAVALLGLVLVGCGVQPTGVIGAGEPASGLTRGMRLYYASDSGLRGVPLLDRRLQDLNSVVKLLAQGPGPAEQRDGLTSLVQELGGYTVSGSGARVTIHMEGTYPLSGRDQGTGQLVCTLARAQSVLDPKVKADDVEVSVRPTEGAVLGPYRCAEFLAG</sequence>
<dbReference type="Proteomes" id="UP000315226">
    <property type="component" value="Unassembled WGS sequence"/>
</dbReference>
<dbReference type="RefSeq" id="WP_141294525.1">
    <property type="nucleotide sequence ID" value="NZ_BJMN01000010.1"/>
</dbReference>
<evidence type="ECO:0008006" key="3">
    <source>
        <dbReference type="Google" id="ProtNLM"/>
    </source>
</evidence>